<sequence length="35" mass="3842">MGESSFTMGGDEGGAYVPLQPRISSRMRHGRMTEL</sequence>
<dbReference type="AlphaFoldDB" id="A0A6A0A2W5"/>
<feature type="non-terminal residue" evidence="2">
    <location>
        <position position="35"/>
    </location>
</feature>
<proteinExistence type="predicted"/>
<reference evidence="2 3" key="1">
    <citation type="submission" date="2020-02" db="EMBL/GenBank/DDBJ databases">
        <title>Draft genome sequence of Haematococcus lacustris strain NIES-144.</title>
        <authorList>
            <person name="Morimoto D."/>
            <person name="Nakagawa S."/>
            <person name="Yoshida T."/>
            <person name="Sawayama S."/>
        </authorList>
    </citation>
    <scope>NUCLEOTIDE SEQUENCE [LARGE SCALE GENOMIC DNA]</scope>
    <source>
        <strain evidence="2 3">NIES-144</strain>
    </source>
</reference>
<gene>
    <name evidence="2" type="ORF">HaLaN_24444</name>
</gene>
<protein>
    <submittedName>
        <fullName evidence="2">Uncharacterized protein</fullName>
    </submittedName>
</protein>
<evidence type="ECO:0000313" key="2">
    <source>
        <dbReference type="EMBL" id="GFH26314.1"/>
    </source>
</evidence>
<dbReference type="EMBL" id="BLLF01003090">
    <property type="protein sequence ID" value="GFH26314.1"/>
    <property type="molecule type" value="Genomic_DNA"/>
</dbReference>
<comment type="caution">
    <text evidence="2">The sequence shown here is derived from an EMBL/GenBank/DDBJ whole genome shotgun (WGS) entry which is preliminary data.</text>
</comment>
<feature type="compositionally biased region" description="Basic residues" evidence="1">
    <location>
        <begin position="25"/>
        <end position="35"/>
    </location>
</feature>
<keyword evidence="3" id="KW-1185">Reference proteome</keyword>
<accession>A0A6A0A2W5</accession>
<feature type="region of interest" description="Disordered" evidence="1">
    <location>
        <begin position="1"/>
        <end position="35"/>
    </location>
</feature>
<feature type="non-terminal residue" evidence="2">
    <location>
        <position position="1"/>
    </location>
</feature>
<evidence type="ECO:0000256" key="1">
    <source>
        <dbReference type="SAM" id="MobiDB-lite"/>
    </source>
</evidence>
<organism evidence="2 3">
    <name type="scientific">Haematococcus lacustris</name>
    <name type="common">Green alga</name>
    <name type="synonym">Haematococcus pluvialis</name>
    <dbReference type="NCBI Taxonomy" id="44745"/>
    <lineage>
        <taxon>Eukaryota</taxon>
        <taxon>Viridiplantae</taxon>
        <taxon>Chlorophyta</taxon>
        <taxon>core chlorophytes</taxon>
        <taxon>Chlorophyceae</taxon>
        <taxon>CS clade</taxon>
        <taxon>Chlamydomonadales</taxon>
        <taxon>Haematococcaceae</taxon>
        <taxon>Haematococcus</taxon>
    </lineage>
</organism>
<name>A0A6A0A2W5_HAELA</name>
<dbReference type="Proteomes" id="UP000485058">
    <property type="component" value="Unassembled WGS sequence"/>
</dbReference>
<evidence type="ECO:0000313" key="3">
    <source>
        <dbReference type="Proteomes" id="UP000485058"/>
    </source>
</evidence>